<dbReference type="EMBL" id="JBHSRF010000040">
    <property type="protein sequence ID" value="MFC6084287.1"/>
    <property type="molecule type" value="Genomic_DNA"/>
</dbReference>
<keyword evidence="2" id="KW-0378">Hydrolase</keyword>
<organism evidence="2 3">
    <name type="scientific">Sphaerisporangium aureirubrum</name>
    <dbReference type="NCBI Taxonomy" id="1544736"/>
    <lineage>
        <taxon>Bacteria</taxon>
        <taxon>Bacillati</taxon>
        <taxon>Actinomycetota</taxon>
        <taxon>Actinomycetes</taxon>
        <taxon>Streptosporangiales</taxon>
        <taxon>Streptosporangiaceae</taxon>
        <taxon>Sphaerisporangium</taxon>
    </lineage>
</organism>
<feature type="domain" description="AB hydrolase-1" evidence="1">
    <location>
        <begin position="23"/>
        <end position="268"/>
    </location>
</feature>
<dbReference type="PRINTS" id="PR00111">
    <property type="entry name" value="ABHYDROLASE"/>
</dbReference>
<dbReference type="Pfam" id="PF00561">
    <property type="entry name" value="Abhydrolase_1"/>
    <property type="match status" value="1"/>
</dbReference>
<evidence type="ECO:0000313" key="2">
    <source>
        <dbReference type="EMBL" id="MFC6084287.1"/>
    </source>
</evidence>
<gene>
    <name evidence="2" type="ORF">ACFP1K_24225</name>
</gene>
<protein>
    <submittedName>
        <fullName evidence="2">Alpha/beta fold hydrolase</fullName>
    </submittedName>
</protein>
<dbReference type="InterPro" id="IPR029058">
    <property type="entry name" value="AB_hydrolase_fold"/>
</dbReference>
<dbReference type="PANTHER" id="PTHR43433">
    <property type="entry name" value="HYDROLASE, ALPHA/BETA FOLD FAMILY PROTEIN"/>
    <property type="match status" value="1"/>
</dbReference>
<dbReference type="RefSeq" id="WP_380757180.1">
    <property type="nucleotide sequence ID" value="NZ_JBHSRF010000040.1"/>
</dbReference>
<reference evidence="3" key="1">
    <citation type="journal article" date="2019" name="Int. J. Syst. Evol. Microbiol.">
        <title>The Global Catalogue of Microorganisms (GCM) 10K type strain sequencing project: providing services to taxonomists for standard genome sequencing and annotation.</title>
        <authorList>
            <consortium name="The Broad Institute Genomics Platform"/>
            <consortium name="The Broad Institute Genome Sequencing Center for Infectious Disease"/>
            <person name="Wu L."/>
            <person name="Ma J."/>
        </authorList>
    </citation>
    <scope>NUCLEOTIDE SEQUENCE [LARGE SCALE GENOMIC DNA]</scope>
    <source>
        <strain evidence="3">JCM 30346</strain>
    </source>
</reference>
<dbReference type="InterPro" id="IPR050471">
    <property type="entry name" value="AB_hydrolase"/>
</dbReference>
<dbReference type="GO" id="GO:0016787">
    <property type="term" value="F:hydrolase activity"/>
    <property type="evidence" value="ECO:0007669"/>
    <property type="project" value="UniProtKB-KW"/>
</dbReference>
<sequence>MNRVEANGIEIVYDTFGEVGARPLLLIMGLGTQMISWDENFCAALADAGHHVIRFDNRDAGLSTHLHEAGAPDLAAALGGDTSGAPYRLSDMADDTAGLVAALGLDAVHVLGASMGGMIAQEFAIRHPERTLSLTSIMSTPGLEAGPPTERALGTLLMPSAPDRQSVIRRALEAWKVLGSPGYPMDEQRLVKVAGDSYDRSFDPPGFGRQFAAILASGDRTAALRELSVPALVIHGEDDPLVQLSGGIATADAIPGARLLTFPGMAHDLPRPLWPQIVDAVTELTTRVAAR</sequence>
<dbReference type="InterPro" id="IPR000073">
    <property type="entry name" value="AB_hydrolase_1"/>
</dbReference>
<dbReference type="Proteomes" id="UP001596137">
    <property type="component" value="Unassembled WGS sequence"/>
</dbReference>
<dbReference type="PANTHER" id="PTHR43433:SF5">
    <property type="entry name" value="AB HYDROLASE-1 DOMAIN-CONTAINING PROTEIN"/>
    <property type="match status" value="1"/>
</dbReference>
<keyword evidence="3" id="KW-1185">Reference proteome</keyword>
<accession>A0ABW1NNE6</accession>
<dbReference type="SUPFAM" id="SSF53474">
    <property type="entry name" value="alpha/beta-Hydrolases"/>
    <property type="match status" value="1"/>
</dbReference>
<name>A0ABW1NNE6_9ACTN</name>
<proteinExistence type="predicted"/>
<evidence type="ECO:0000259" key="1">
    <source>
        <dbReference type="Pfam" id="PF00561"/>
    </source>
</evidence>
<dbReference type="Gene3D" id="3.40.50.1820">
    <property type="entry name" value="alpha/beta hydrolase"/>
    <property type="match status" value="1"/>
</dbReference>
<evidence type="ECO:0000313" key="3">
    <source>
        <dbReference type="Proteomes" id="UP001596137"/>
    </source>
</evidence>
<comment type="caution">
    <text evidence="2">The sequence shown here is derived from an EMBL/GenBank/DDBJ whole genome shotgun (WGS) entry which is preliminary data.</text>
</comment>